<feature type="compositionally biased region" description="Gly residues" evidence="1">
    <location>
        <begin position="230"/>
        <end position="242"/>
    </location>
</feature>
<evidence type="ECO:0000313" key="2">
    <source>
        <dbReference type="EMBL" id="AKA61297.1"/>
    </source>
</evidence>
<dbReference type="Pfam" id="PF23980">
    <property type="entry name" value="Phage_tail_tube_init"/>
    <property type="match status" value="1"/>
</dbReference>
<dbReference type="RefSeq" id="YP_009275803.1">
    <property type="nucleotide sequence ID" value="NC_030933.1"/>
</dbReference>
<feature type="compositionally biased region" description="Polar residues" evidence="1">
    <location>
        <begin position="198"/>
        <end position="207"/>
    </location>
</feature>
<sequence length="283" mass="30915">MPQSDGKNTIRRIALRFPTASGKYNMYRFKVNPESYEIDAPQRTSITKTKSDIIVEDYGKDIETITFSGTTGFRPVKEVDGTKTGKQKIEELQEQVEAYAKQGGDGSVAGAYIEFYNFTDDKYYKVHLAPQGLKITRSKDESLLYRYEITLVVIGNLAEADRGSVTSAEFGNVKPNAKQRVDEGVNDLDSNARKTRNKNNQIVSQFENKSSKSSSNSSSSGSRYGTAGTLRGGSGIRTGGSEGNRDGMSNIGIYNPRQNTNGLSSTVDDMALKIGYGDGGVSR</sequence>
<name>A0A0U1ZVN8_9CAUD</name>
<evidence type="ECO:0000256" key="1">
    <source>
        <dbReference type="SAM" id="MobiDB-lite"/>
    </source>
</evidence>
<gene>
    <name evidence="2" type="ORF">Stau2_46</name>
</gene>
<evidence type="ECO:0000313" key="3">
    <source>
        <dbReference type="Proteomes" id="UP000207597"/>
    </source>
</evidence>
<dbReference type="EMBL" id="KP881332">
    <property type="protein sequence ID" value="AKA61297.1"/>
    <property type="molecule type" value="Genomic_DNA"/>
</dbReference>
<protein>
    <submittedName>
        <fullName evidence="2">Structural protein</fullName>
    </submittedName>
</protein>
<reference evidence="2 3" key="1">
    <citation type="journal article" date="2016" name="Virus Genes">
        <title>Genomic analysis of Staphylococcus phage Stau2 isolated from medical specimen.</title>
        <authorList>
            <person name="Hsieh S.E."/>
            <person name="Tseng Y.H."/>
            <person name="Lo H.H."/>
            <person name="Chen S.T."/>
            <person name="Wu C.N."/>
        </authorList>
    </citation>
    <scope>NUCLEOTIDE SEQUENCE [LARGE SCALE GENOMIC DNA]</scope>
</reference>
<dbReference type="Proteomes" id="UP000207597">
    <property type="component" value="Segment"/>
</dbReference>
<organism evidence="2 3">
    <name type="scientific">Staphylococcus phage Stau2</name>
    <dbReference type="NCBI Taxonomy" id="1200862"/>
    <lineage>
        <taxon>Viruses</taxon>
        <taxon>Duplodnaviria</taxon>
        <taxon>Heunggongvirae</taxon>
        <taxon>Uroviricota</taxon>
        <taxon>Caudoviricetes</taxon>
        <taxon>Herelleviridae</taxon>
        <taxon>Twortvirinae</taxon>
        <taxon>Silviavirus</taxon>
        <taxon>Silviavirus stau2</taxon>
    </lineage>
</organism>
<feature type="region of interest" description="Disordered" evidence="1">
    <location>
        <begin position="181"/>
        <end position="264"/>
    </location>
</feature>
<proteinExistence type="predicted"/>
<dbReference type="GeneID" id="28802259"/>
<feature type="compositionally biased region" description="Low complexity" evidence="1">
    <location>
        <begin position="211"/>
        <end position="222"/>
    </location>
</feature>
<keyword evidence="3" id="KW-1185">Reference proteome</keyword>
<dbReference type="KEGG" id="vg:28802259"/>
<dbReference type="InterPro" id="IPR056958">
    <property type="entry name" value="Phage_tail_tube_init_put"/>
</dbReference>
<accession>A0A0U1ZVN8</accession>